<gene>
    <name evidence="1" type="ORF">KC19_6G040800</name>
</gene>
<evidence type="ECO:0000313" key="1">
    <source>
        <dbReference type="EMBL" id="KAG0568716.1"/>
    </source>
</evidence>
<evidence type="ECO:0000313" key="2">
    <source>
        <dbReference type="Proteomes" id="UP000822688"/>
    </source>
</evidence>
<dbReference type="Proteomes" id="UP000822688">
    <property type="component" value="Chromosome 6"/>
</dbReference>
<organism evidence="1 2">
    <name type="scientific">Ceratodon purpureus</name>
    <name type="common">Fire moss</name>
    <name type="synonym">Dicranum purpureum</name>
    <dbReference type="NCBI Taxonomy" id="3225"/>
    <lineage>
        <taxon>Eukaryota</taxon>
        <taxon>Viridiplantae</taxon>
        <taxon>Streptophyta</taxon>
        <taxon>Embryophyta</taxon>
        <taxon>Bryophyta</taxon>
        <taxon>Bryophytina</taxon>
        <taxon>Bryopsida</taxon>
        <taxon>Dicranidae</taxon>
        <taxon>Pseudoditrichales</taxon>
        <taxon>Ditrichaceae</taxon>
        <taxon>Ceratodon</taxon>
    </lineage>
</organism>
<protein>
    <submittedName>
        <fullName evidence="1">Uncharacterized protein</fullName>
    </submittedName>
</protein>
<keyword evidence="2" id="KW-1185">Reference proteome</keyword>
<proteinExistence type="predicted"/>
<name>A0A8T0HA18_CERPU</name>
<dbReference type="AlphaFoldDB" id="A0A8T0HA18"/>
<sequence>MRSKPSGRCSPSCGYYTSSLPSQVRLWLRGTIVPVISICALRLPSPAPTTVIMLAPPDVPPSLLTLLLTFSLHEAMILVYSDTSRNIIVCTNPNHVRFSLP</sequence>
<comment type="caution">
    <text evidence="1">The sequence shown here is derived from an EMBL/GenBank/DDBJ whole genome shotgun (WGS) entry which is preliminary data.</text>
</comment>
<dbReference type="EMBL" id="CM026427">
    <property type="protein sequence ID" value="KAG0568716.1"/>
    <property type="molecule type" value="Genomic_DNA"/>
</dbReference>
<accession>A0A8T0HA18</accession>
<reference evidence="1 2" key="1">
    <citation type="submission" date="2020-06" db="EMBL/GenBank/DDBJ databases">
        <title>WGS assembly of Ceratodon purpureus strain R40.</title>
        <authorList>
            <person name="Carey S.B."/>
            <person name="Jenkins J."/>
            <person name="Shu S."/>
            <person name="Lovell J.T."/>
            <person name="Sreedasyam A."/>
            <person name="Maumus F."/>
            <person name="Tiley G.P."/>
            <person name="Fernandez-Pozo N."/>
            <person name="Barry K."/>
            <person name="Chen C."/>
            <person name="Wang M."/>
            <person name="Lipzen A."/>
            <person name="Daum C."/>
            <person name="Saski C.A."/>
            <person name="Payton A.C."/>
            <person name="Mcbreen J.C."/>
            <person name="Conrad R.E."/>
            <person name="Kollar L.M."/>
            <person name="Olsson S."/>
            <person name="Huttunen S."/>
            <person name="Landis J.B."/>
            <person name="Wickett N.J."/>
            <person name="Johnson M.G."/>
            <person name="Rensing S.A."/>
            <person name="Grimwood J."/>
            <person name="Schmutz J."/>
            <person name="Mcdaniel S.F."/>
        </authorList>
    </citation>
    <scope>NUCLEOTIDE SEQUENCE [LARGE SCALE GENOMIC DNA]</scope>
    <source>
        <strain evidence="1 2">R40</strain>
    </source>
</reference>